<keyword evidence="4" id="KW-1185">Reference proteome</keyword>
<dbReference type="GO" id="GO:0009507">
    <property type="term" value="C:chloroplast"/>
    <property type="evidence" value="ECO:0000318"/>
    <property type="project" value="GO_Central"/>
</dbReference>
<proteinExistence type="inferred from homology"/>
<keyword evidence="2" id="KW-0804">Transcription</keyword>
<reference evidence="5" key="1">
    <citation type="submission" date="2025-08" db="UniProtKB">
        <authorList>
            <consortium name="RefSeq"/>
        </authorList>
    </citation>
    <scope>IDENTIFICATION</scope>
</reference>
<dbReference type="InterPro" id="IPR003690">
    <property type="entry name" value="MTERF"/>
</dbReference>
<name>A0A1U7YQV4_NELNU</name>
<evidence type="ECO:0000313" key="4">
    <source>
        <dbReference type="Proteomes" id="UP000189703"/>
    </source>
</evidence>
<dbReference type="eggNOG" id="KOG1267">
    <property type="taxonomic scope" value="Eukaryota"/>
</dbReference>
<organism evidence="4 5">
    <name type="scientific">Nelumbo nucifera</name>
    <name type="common">Sacred lotus</name>
    <dbReference type="NCBI Taxonomy" id="4432"/>
    <lineage>
        <taxon>Eukaryota</taxon>
        <taxon>Viridiplantae</taxon>
        <taxon>Streptophyta</taxon>
        <taxon>Embryophyta</taxon>
        <taxon>Tracheophyta</taxon>
        <taxon>Spermatophyta</taxon>
        <taxon>Magnoliopsida</taxon>
        <taxon>Proteales</taxon>
        <taxon>Nelumbonaceae</taxon>
        <taxon>Nelumbo</taxon>
    </lineage>
</organism>
<dbReference type="OMA" id="NDMGWPS"/>
<keyword evidence="3" id="KW-0809">Transit peptide</keyword>
<evidence type="ECO:0000256" key="3">
    <source>
        <dbReference type="ARBA" id="ARBA00022946"/>
    </source>
</evidence>
<dbReference type="Proteomes" id="UP000189703">
    <property type="component" value="Unplaced"/>
</dbReference>
<keyword evidence="2" id="KW-0806">Transcription termination</keyword>
<evidence type="ECO:0000313" key="5">
    <source>
        <dbReference type="RefSeq" id="XP_010241313.1"/>
    </source>
</evidence>
<dbReference type="GO" id="GO:0006353">
    <property type="term" value="P:DNA-templated transcription termination"/>
    <property type="evidence" value="ECO:0007669"/>
    <property type="project" value="UniProtKB-KW"/>
</dbReference>
<dbReference type="OrthoDB" id="637682at2759"/>
<dbReference type="PANTHER" id="PTHR13068:SF166">
    <property type="entry name" value="TRANSCRIPTION TERMINATION FACTOR MTERF15, MITOCHONDRIAL-LIKE"/>
    <property type="match status" value="1"/>
</dbReference>
<dbReference type="AlphaFoldDB" id="A0A1U7YQV4"/>
<dbReference type="GO" id="GO:0009658">
    <property type="term" value="P:chloroplast organization"/>
    <property type="evidence" value="ECO:0000318"/>
    <property type="project" value="GO_Central"/>
</dbReference>
<evidence type="ECO:0000256" key="2">
    <source>
        <dbReference type="ARBA" id="ARBA00022472"/>
    </source>
</evidence>
<dbReference type="InterPro" id="IPR038538">
    <property type="entry name" value="MTERF_sf"/>
</dbReference>
<dbReference type="GeneID" id="104585954"/>
<dbReference type="SMART" id="SM00733">
    <property type="entry name" value="Mterf"/>
    <property type="match status" value="7"/>
</dbReference>
<dbReference type="KEGG" id="nnu:104585954"/>
<dbReference type="RefSeq" id="XP_010241313.1">
    <property type="nucleotide sequence ID" value="XM_010243011.2"/>
</dbReference>
<evidence type="ECO:0000256" key="1">
    <source>
        <dbReference type="ARBA" id="ARBA00007692"/>
    </source>
</evidence>
<dbReference type="FunFam" id="1.25.70.10:FF:000001">
    <property type="entry name" value="Mitochondrial transcription termination factor-like"/>
    <property type="match status" value="1"/>
</dbReference>
<dbReference type="Pfam" id="PF02536">
    <property type="entry name" value="mTERF"/>
    <property type="match status" value="2"/>
</dbReference>
<sequence>MFLLLCARKRLHQVRTAGDLTNHLHLGFLQNPFLKPVSTSTDGYPFTVSYLINSCGLSKEAAVSASKFVQFETSDKPDSVRSFLRSYGFTDTQISRIIRNRPMLLILDPEKILKPKFAFLYSIGFSPPDLAKIICFDSSILTFSLKNHIMPCYEYLKGIVRTNNNVVTVLKRLGWAFGSSHRKRMDHNIATLRDHGVPERFIISVVRTQPQSLIRPPDLFTKNVKEIKDLGFDPSKSTFARAVSLITLNRKSTMERKLDIFKKCGCLENEITSMIKKHPYCLVLSEEKIIRGMDFLMNKMGLEPSFIAKTPILLCFSLEKRMIPWYSIIQVLLSKGLINKDINVVQALKLSTKGFMEKFVIRYQKEIPQLQKIIEGHQFKTVILHMSSHPALPMDLVFKPIWFLVEEAFSSKTIERST</sequence>
<dbReference type="GO" id="GO:0003676">
    <property type="term" value="F:nucleic acid binding"/>
    <property type="evidence" value="ECO:0007669"/>
    <property type="project" value="InterPro"/>
</dbReference>
<dbReference type="Gene3D" id="1.25.70.10">
    <property type="entry name" value="Transcription termination factor 3, mitochondrial"/>
    <property type="match status" value="1"/>
</dbReference>
<protein>
    <submittedName>
        <fullName evidence="5">Transcription termination factor MTERF15, mitochondrial-like isoform X1</fullName>
    </submittedName>
</protein>
<dbReference type="PANTHER" id="PTHR13068">
    <property type="entry name" value="CGI-12 PROTEIN-RELATED"/>
    <property type="match status" value="1"/>
</dbReference>
<keyword evidence="2" id="KW-0805">Transcription regulation</keyword>
<dbReference type="FunCoup" id="A0A1U7YQV4">
    <property type="interactions" value="157"/>
</dbReference>
<gene>
    <name evidence="5" type="primary">LOC104585954</name>
</gene>
<accession>A0A1U7YQV4</accession>
<comment type="similarity">
    <text evidence="1">Belongs to the mTERF family.</text>
</comment>
<dbReference type="InParanoid" id="A0A1U7YQV4"/>